<gene>
    <name evidence="2" type="ORF">LR48_Vigan10g138100</name>
</gene>
<evidence type="ECO:0000256" key="1">
    <source>
        <dbReference type="SAM" id="MobiDB-lite"/>
    </source>
</evidence>
<feature type="compositionally biased region" description="Gly residues" evidence="1">
    <location>
        <begin position="189"/>
        <end position="202"/>
    </location>
</feature>
<feature type="compositionally biased region" description="Basic and acidic residues" evidence="1">
    <location>
        <begin position="209"/>
        <end position="221"/>
    </location>
</feature>
<proteinExistence type="predicted"/>
<feature type="region of interest" description="Disordered" evidence="1">
    <location>
        <begin position="1"/>
        <end position="221"/>
    </location>
</feature>
<dbReference type="Proteomes" id="UP000053144">
    <property type="component" value="Chromosome 10"/>
</dbReference>
<accession>A0A0L9VL95</accession>
<protein>
    <submittedName>
        <fullName evidence="2">Uncharacterized protein</fullName>
    </submittedName>
</protein>
<reference evidence="3" key="1">
    <citation type="journal article" date="2015" name="Proc. Natl. Acad. Sci. U.S.A.">
        <title>Genome sequencing of adzuki bean (Vigna angularis) provides insight into high starch and low fat accumulation and domestication.</title>
        <authorList>
            <person name="Yang K."/>
            <person name="Tian Z."/>
            <person name="Chen C."/>
            <person name="Luo L."/>
            <person name="Zhao B."/>
            <person name="Wang Z."/>
            <person name="Yu L."/>
            <person name="Li Y."/>
            <person name="Sun Y."/>
            <person name="Li W."/>
            <person name="Chen Y."/>
            <person name="Li Y."/>
            <person name="Zhang Y."/>
            <person name="Ai D."/>
            <person name="Zhao J."/>
            <person name="Shang C."/>
            <person name="Ma Y."/>
            <person name="Wu B."/>
            <person name="Wang M."/>
            <person name="Gao L."/>
            <person name="Sun D."/>
            <person name="Zhang P."/>
            <person name="Guo F."/>
            <person name="Wang W."/>
            <person name="Li Y."/>
            <person name="Wang J."/>
            <person name="Varshney R.K."/>
            <person name="Wang J."/>
            <person name="Ling H.Q."/>
            <person name="Wan P."/>
        </authorList>
    </citation>
    <scope>NUCLEOTIDE SEQUENCE</scope>
    <source>
        <strain evidence="3">cv. Jingnong 6</strain>
    </source>
</reference>
<dbReference type="EMBL" id="CM003380">
    <property type="protein sequence ID" value="KOM55489.1"/>
    <property type="molecule type" value="Genomic_DNA"/>
</dbReference>
<organism evidence="2 3">
    <name type="scientific">Phaseolus angularis</name>
    <name type="common">Azuki bean</name>
    <name type="synonym">Vigna angularis</name>
    <dbReference type="NCBI Taxonomy" id="3914"/>
    <lineage>
        <taxon>Eukaryota</taxon>
        <taxon>Viridiplantae</taxon>
        <taxon>Streptophyta</taxon>
        <taxon>Embryophyta</taxon>
        <taxon>Tracheophyta</taxon>
        <taxon>Spermatophyta</taxon>
        <taxon>Magnoliopsida</taxon>
        <taxon>eudicotyledons</taxon>
        <taxon>Gunneridae</taxon>
        <taxon>Pentapetalae</taxon>
        <taxon>rosids</taxon>
        <taxon>fabids</taxon>
        <taxon>Fabales</taxon>
        <taxon>Fabaceae</taxon>
        <taxon>Papilionoideae</taxon>
        <taxon>50 kb inversion clade</taxon>
        <taxon>NPAAA clade</taxon>
        <taxon>indigoferoid/millettioid clade</taxon>
        <taxon>Phaseoleae</taxon>
        <taxon>Vigna</taxon>
    </lineage>
</organism>
<name>A0A0L9VL95_PHAAN</name>
<evidence type="ECO:0000313" key="2">
    <source>
        <dbReference type="EMBL" id="KOM55489.1"/>
    </source>
</evidence>
<feature type="compositionally biased region" description="Basic and acidic residues" evidence="1">
    <location>
        <begin position="109"/>
        <end position="125"/>
    </location>
</feature>
<evidence type="ECO:0000313" key="3">
    <source>
        <dbReference type="Proteomes" id="UP000053144"/>
    </source>
</evidence>
<feature type="compositionally biased region" description="Basic and acidic residues" evidence="1">
    <location>
        <begin position="134"/>
        <end position="149"/>
    </location>
</feature>
<dbReference type="AlphaFoldDB" id="A0A0L9VL95"/>
<dbReference type="Gramene" id="KOM55489">
    <property type="protein sequence ID" value="KOM55489"/>
    <property type="gene ID" value="LR48_Vigan10g138100"/>
</dbReference>
<feature type="compositionally biased region" description="Low complexity" evidence="1">
    <location>
        <begin position="91"/>
        <end position="104"/>
    </location>
</feature>
<sequence>MIQSSPPQPAHRTQKLKNRRNETQIAATKLKSQKPNSNRRNQTKITETQTVGEKTEMTQGRWGRGRPSEISSVEWDETALGEGDVAGGAVGDEAVVGVDDAAGGMVENETGRREKAMEGEGGRESDLEEEGEEGERGWESDLEEGGRESLEEEGKEGERGSESGSRIWKREGGSLWRKKERRESEGARVGVGSGRGREGVSGGRRKGGRAREREWLRYEHI</sequence>
<feature type="compositionally biased region" description="Polar residues" evidence="1">
    <location>
        <begin position="33"/>
        <end position="52"/>
    </location>
</feature>